<dbReference type="Proteomes" id="UP000198948">
    <property type="component" value="Unassembled WGS sequence"/>
</dbReference>
<dbReference type="EMBL" id="FOHA01000001">
    <property type="protein sequence ID" value="SER51865.1"/>
    <property type="molecule type" value="Genomic_DNA"/>
</dbReference>
<evidence type="ECO:0008006" key="3">
    <source>
        <dbReference type="Google" id="ProtNLM"/>
    </source>
</evidence>
<gene>
    <name evidence="1" type="ORF">SAMN04488559_101147</name>
</gene>
<sequence length="142" mass="16504">MGAWGIKALESDEGLDVVSAIGQYIEEENISVFNLQQITQQLVELGFMTENLNEEEEFLYDNSTIALAELTLQMVKKEPFIYEELKKLKSYNIQKEAIQFLITFIQKIDDTHELVALYFNQETIKNYLKELVAELIELEKNC</sequence>
<evidence type="ECO:0000313" key="1">
    <source>
        <dbReference type="EMBL" id="SER51865.1"/>
    </source>
</evidence>
<accession>A0A1H9PVL1</accession>
<dbReference type="RefSeq" id="WP_092649302.1">
    <property type="nucleotide sequence ID" value="NZ_FOHA01000001.1"/>
</dbReference>
<dbReference type="AlphaFoldDB" id="A0A1H9PVL1"/>
<keyword evidence="2" id="KW-1185">Reference proteome</keyword>
<evidence type="ECO:0000313" key="2">
    <source>
        <dbReference type="Proteomes" id="UP000198948"/>
    </source>
</evidence>
<reference evidence="1 2" key="1">
    <citation type="submission" date="2016-10" db="EMBL/GenBank/DDBJ databases">
        <authorList>
            <person name="de Groot N.N."/>
        </authorList>
    </citation>
    <scope>NUCLEOTIDE SEQUENCE [LARGE SCALE GENOMIC DNA]</scope>
    <source>
        <strain evidence="1 2">DSM 13760</strain>
    </source>
</reference>
<name>A0A1H9PVL1_9LACT</name>
<dbReference type="OrthoDB" id="95637at2"/>
<organism evidence="1 2">
    <name type="scientific">Isobaculum melis</name>
    <dbReference type="NCBI Taxonomy" id="142588"/>
    <lineage>
        <taxon>Bacteria</taxon>
        <taxon>Bacillati</taxon>
        <taxon>Bacillota</taxon>
        <taxon>Bacilli</taxon>
        <taxon>Lactobacillales</taxon>
        <taxon>Carnobacteriaceae</taxon>
        <taxon>Isobaculum</taxon>
    </lineage>
</organism>
<proteinExistence type="predicted"/>
<protein>
    <recommendedName>
        <fullName evidence="3">DUF4259 domain-containing protein</fullName>
    </recommendedName>
</protein>